<evidence type="ECO:0000256" key="4">
    <source>
        <dbReference type="ARBA" id="ARBA00022840"/>
    </source>
</evidence>
<dbReference type="Gene3D" id="3.40.50.300">
    <property type="entry name" value="P-loop containing nucleotide triphosphate hydrolases"/>
    <property type="match status" value="2"/>
</dbReference>
<reference evidence="6 7" key="1">
    <citation type="submission" date="2024-04" db="EMBL/GenBank/DDBJ databases">
        <title>Tritrichomonas musculus Genome.</title>
        <authorList>
            <person name="Alves-Ferreira E."/>
            <person name="Grigg M."/>
            <person name="Lorenzi H."/>
            <person name="Galac M."/>
        </authorList>
    </citation>
    <scope>NUCLEOTIDE SEQUENCE [LARGE SCALE GENOMIC DNA]</scope>
    <source>
        <strain evidence="6 7">EAF2021</strain>
    </source>
</reference>
<keyword evidence="1" id="KW-0547">Nucleotide-binding</keyword>
<evidence type="ECO:0008006" key="8">
    <source>
        <dbReference type="Google" id="ProtNLM"/>
    </source>
</evidence>
<protein>
    <recommendedName>
        <fullName evidence="8">RING-type domain-containing protein</fullName>
    </recommendedName>
</protein>
<name>A0ABR2KM96_9EUKA</name>
<evidence type="ECO:0000256" key="1">
    <source>
        <dbReference type="ARBA" id="ARBA00022741"/>
    </source>
</evidence>
<dbReference type="Pfam" id="PF26200">
    <property type="entry name" value="Rcat_RNF216"/>
    <property type="match status" value="1"/>
</dbReference>
<keyword evidence="7" id="KW-1185">Reference proteome</keyword>
<keyword evidence="3" id="KW-0347">Helicase</keyword>
<dbReference type="EMBL" id="JAPFFF010000004">
    <property type="protein sequence ID" value="KAK8892259.1"/>
    <property type="molecule type" value="Genomic_DNA"/>
</dbReference>
<keyword evidence="4" id="KW-0067">ATP-binding</keyword>
<comment type="caution">
    <text evidence="6">The sequence shown here is derived from an EMBL/GenBank/DDBJ whole genome shotgun (WGS) entry which is preliminary data.</text>
</comment>
<dbReference type="CDD" id="cd20336">
    <property type="entry name" value="Rcat_RBR"/>
    <property type="match status" value="1"/>
</dbReference>
<proteinExistence type="predicted"/>
<dbReference type="Proteomes" id="UP001470230">
    <property type="component" value="Unassembled WGS sequence"/>
</dbReference>
<sequence length="1758" mass="200961">MISLCERIVQLISELQIDDISISLAANQMKESFSQYQSLFPNDSELSIIETSFNNILNNPINFQTQDQVISFQKDCLDIFNTINIFSKSMIKQTNDDIKSLERKLFKLSFIPTETPHTQILPVYQLHDQFLTITAPRINFKESHKSGKSTILPFFLVIRSFLEKVTHPFIVITQSSFTIVNEKIRQFSDIFGDMVILTADENEFEKMYEKIPDKPVIALFTPRTLIKVLNRSNELKFDLIKLTRFVLNNLSERSFDNDVLVSLLSQQIKKSSFPLQLLLTSAELDSRVINAFEQIESFEVPDSQRFPISEVTKESATLDDIDNVTCESVSNIIQEMTNDSFPRGNILIVTSSEKRVENVASIVSDEIEKKLGSLKTRVRLLKGIENYLVSRTLFYEHLDDILLHDDYSDQIVYILVIKNEKKNHLNDEFIEICSKPISKHDNIIKIVVSESDSSLEIDNLAALVDCGICFQKQFDSKIGLNKIEEGPISIQTQIERKSCIGKNRPGLYVFIKLSGKQLTENISTSIELDDITSNILGLRKIGVQFEDISENLPKPGISSDSLNKYMSELSNLGAIDDDKKLTNIGSHFASFSSMSPLLSSSIVKTSLRFSENKAIASIVGVFSYLIFTTNDLYVDPTNESFCRNFNEESDVITLMNTFLEVMSFKSDIKSHFHSSGFHVKNSMKLIEKVEQIASIIYNENKSNLWDDIKEFCLSNDMMSFVQSILLEIEKVMPDWILYRIFEYSTIFNVLNDYLFVYKGEKTPLIKMKRRPGAKGFAAPGSSYILQLNLTSEGEYFGSIIHRDLACEETCHPMIIEAPLSLNNIFIPSLIESYIGKNCENFIPFQESSIFNEGQINNGFICYPQKFLDKTILSFVPIDLNDEKATLAITEASSKIEKIVSFVPRTLLVKDDSIKAISAITSCGSNNFTTKVFFYTDLKPNVYQIDKATIDYMANHIEEMKSIDGNLVVAMTGENFTFYDRKTNKLPSTFPEASSVFGLNEKPFLSHLVVISDKDIPNSRKLSWVDKSIHVIYTNYDHFIHAANNVFKDAIVVDHEYEMIYAMMPNAKIRVNQAVYGRIYQVFNYYSSNCIRDGNLMKDIDFTEFNFSGVFKSGSLKEDVIAFNQLKKSHPDLDVLSIKSQIPREVHDLMYEKSQVNRDLDDVYSRLKNARDRKELRKTKSQLQTNVKRIEKSIHDLTSPILQRFNLTDDEFNKIYKIQSPMNLLEIEDLFVFPSHMEATVEYGNLHRTIDNMNQYKRGLIIDHVPLCDITVNHLTTSSLKSSEFENYVFDVCDRFGGIVRDVSDYQRIDNNRLFCGCIQITIFTCEFTLPLVLELAKVIGPYGGVPLPIPSTIIPSILANRAEVQKSIMTWVQRNGLRLNSYRNVLVGSFSELEKAKKFLNEKENQPKIPFKTYSIPDGIEIIKVFEAISDLNKNFDSKLSCILDIPSRTLFIPQELDETKVQSFIEENFPRTENKSDILYDHFLCCGEHNAASSRAKIPFFNGDGTFSMRTFCVSCAYEMFRLEIERFFNEDRRLDMKTLSENISPIRPIQFFNQTVSDSIFSIPLGQFLTSIVQEPIMRPLVFAWFSALVSQSFRGSPRLDYCPNHPSILVRNSGQLIRCPMIGCQLSLCQQCHRWHKNGECKIVRPSKQGQRTCPNCKRAVTKLDSCNNIGCKCGKFFCFFCGKGPENTREAVFQHMAKDHGDCFADPPDYKKFCLNLDVSDEELEDFYQKCPNMRPPTKRTAGISAVLSLLKKS</sequence>
<evidence type="ECO:0000256" key="3">
    <source>
        <dbReference type="ARBA" id="ARBA00022806"/>
    </source>
</evidence>
<organism evidence="6 7">
    <name type="scientific">Tritrichomonas musculus</name>
    <dbReference type="NCBI Taxonomy" id="1915356"/>
    <lineage>
        <taxon>Eukaryota</taxon>
        <taxon>Metamonada</taxon>
        <taxon>Parabasalia</taxon>
        <taxon>Tritrichomonadida</taxon>
        <taxon>Tritrichomonadidae</taxon>
        <taxon>Tritrichomonas</taxon>
    </lineage>
</organism>
<dbReference type="PANTHER" id="PTHR18934:SF91">
    <property type="entry name" value="PRE-MRNA-SPLICING FACTOR ATP-DEPENDENT RNA HELICASE PRP16"/>
    <property type="match status" value="1"/>
</dbReference>
<evidence type="ECO:0000313" key="6">
    <source>
        <dbReference type="EMBL" id="KAK8892259.1"/>
    </source>
</evidence>
<accession>A0ABR2KM96</accession>
<evidence type="ECO:0000313" key="7">
    <source>
        <dbReference type="Proteomes" id="UP001470230"/>
    </source>
</evidence>
<gene>
    <name evidence="6" type="ORF">M9Y10_029483</name>
</gene>
<keyword evidence="2" id="KW-0378">Hydrolase</keyword>
<dbReference type="SUPFAM" id="SSF57850">
    <property type="entry name" value="RING/U-box"/>
    <property type="match status" value="1"/>
</dbReference>
<dbReference type="PANTHER" id="PTHR18934">
    <property type="entry name" value="ATP-DEPENDENT RNA HELICASE"/>
    <property type="match status" value="1"/>
</dbReference>
<evidence type="ECO:0000256" key="5">
    <source>
        <dbReference type="SAM" id="Coils"/>
    </source>
</evidence>
<keyword evidence="5" id="KW-0175">Coiled coil</keyword>
<feature type="coiled-coil region" evidence="5">
    <location>
        <begin position="1152"/>
        <end position="1192"/>
    </location>
</feature>
<dbReference type="InterPro" id="IPR027417">
    <property type="entry name" value="P-loop_NTPase"/>
</dbReference>
<evidence type="ECO:0000256" key="2">
    <source>
        <dbReference type="ARBA" id="ARBA00022801"/>
    </source>
</evidence>